<protein>
    <recommendedName>
        <fullName evidence="7">RING-type domain-containing protein</fullName>
    </recommendedName>
</protein>
<evidence type="ECO:0000256" key="2">
    <source>
        <dbReference type="ARBA" id="ARBA00022771"/>
    </source>
</evidence>
<feature type="region of interest" description="Disordered" evidence="6">
    <location>
        <begin position="1"/>
        <end position="63"/>
    </location>
</feature>
<dbReference type="SMART" id="SM00184">
    <property type="entry name" value="RING"/>
    <property type="match status" value="1"/>
</dbReference>
<organism evidence="8 9">
    <name type="scientific">Apatococcus lobatus</name>
    <dbReference type="NCBI Taxonomy" id="904363"/>
    <lineage>
        <taxon>Eukaryota</taxon>
        <taxon>Viridiplantae</taxon>
        <taxon>Chlorophyta</taxon>
        <taxon>core chlorophytes</taxon>
        <taxon>Trebouxiophyceae</taxon>
        <taxon>Chlorellales</taxon>
        <taxon>Chlorellaceae</taxon>
        <taxon>Apatococcus</taxon>
    </lineage>
</organism>
<dbReference type="InterPro" id="IPR017907">
    <property type="entry name" value="Znf_RING_CS"/>
</dbReference>
<accession>A0AAW1Q2G9</accession>
<dbReference type="PROSITE" id="PS50089">
    <property type="entry name" value="ZF_RING_2"/>
    <property type="match status" value="1"/>
</dbReference>
<dbReference type="SUPFAM" id="SSF57850">
    <property type="entry name" value="RING/U-box"/>
    <property type="match status" value="1"/>
</dbReference>
<keyword evidence="3" id="KW-0862">Zinc</keyword>
<dbReference type="InterPro" id="IPR013083">
    <property type="entry name" value="Znf_RING/FYVE/PHD"/>
</dbReference>
<keyword evidence="2 4" id="KW-0863">Zinc-finger</keyword>
<dbReference type="PROSITE" id="PS00518">
    <property type="entry name" value="ZF_RING_1"/>
    <property type="match status" value="1"/>
</dbReference>
<keyword evidence="5" id="KW-0175">Coiled coil</keyword>
<evidence type="ECO:0000313" key="8">
    <source>
        <dbReference type="EMBL" id="KAK9816160.1"/>
    </source>
</evidence>
<evidence type="ECO:0000256" key="4">
    <source>
        <dbReference type="PROSITE-ProRule" id="PRU00175"/>
    </source>
</evidence>
<keyword evidence="1" id="KW-0479">Metal-binding</keyword>
<dbReference type="AlphaFoldDB" id="A0AAW1Q2G9"/>
<dbReference type="Gene3D" id="3.30.40.10">
    <property type="entry name" value="Zinc/RING finger domain, C3HC4 (zinc finger)"/>
    <property type="match status" value="1"/>
</dbReference>
<reference evidence="8 9" key="1">
    <citation type="journal article" date="2024" name="Nat. Commun.">
        <title>Phylogenomics reveals the evolutionary origins of lichenization in chlorophyte algae.</title>
        <authorList>
            <person name="Puginier C."/>
            <person name="Libourel C."/>
            <person name="Otte J."/>
            <person name="Skaloud P."/>
            <person name="Haon M."/>
            <person name="Grisel S."/>
            <person name="Petersen M."/>
            <person name="Berrin J.G."/>
            <person name="Delaux P.M."/>
            <person name="Dal Grande F."/>
            <person name="Keller J."/>
        </authorList>
    </citation>
    <scope>NUCLEOTIDE SEQUENCE [LARGE SCALE GENOMIC DNA]</scope>
    <source>
        <strain evidence="8 9">SAG 2145</strain>
    </source>
</reference>
<feature type="domain" description="RING-type" evidence="7">
    <location>
        <begin position="211"/>
        <end position="249"/>
    </location>
</feature>
<evidence type="ECO:0000259" key="7">
    <source>
        <dbReference type="PROSITE" id="PS50089"/>
    </source>
</evidence>
<dbReference type="GO" id="GO:0008270">
    <property type="term" value="F:zinc ion binding"/>
    <property type="evidence" value="ECO:0007669"/>
    <property type="project" value="UniProtKB-KW"/>
</dbReference>
<dbReference type="Proteomes" id="UP001438707">
    <property type="component" value="Unassembled WGS sequence"/>
</dbReference>
<dbReference type="CDD" id="cd16449">
    <property type="entry name" value="RING-HC"/>
    <property type="match status" value="1"/>
</dbReference>
<dbReference type="InterPro" id="IPR001841">
    <property type="entry name" value="Znf_RING"/>
</dbReference>
<proteinExistence type="predicted"/>
<name>A0AAW1Q2G9_9CHLO</name>
<evidence type="ECO:0000256" key="1">
    <source>
        <dbReference type="ARBA" id="ARBA00022723"/>
    </source>
</evidence>
<comment type="caution">
    <text evidence="8">The sequence shown here is derived from an EMBL/GenBank/DDBJ whole genome shotgun (WGS) entry which is preliminary data.</text>
</comment>
<evidence type="ECO:0000313" key="9">
    <source>
        <dbReference type="Proteomes" id="UP001438707"/>
    </source>
</evidence>
<sequence>MDPLPFQAELPSPGTPPMNIQTDETSVSASPVPSDDEAIGAEEALAGQPAPDDAGDAEDDDRRATVDAAAARLQEAGFGVAEMTAAAGRARAELYTGREHAREKLAELNAASEQARVRLERSVDRLATYDRVLGMVQSASDALEDCGGDAMLEEEHRALGESVVAWCRTVRANGVVVDAAQVDVDGLEAEARVVQGVARALAQDDSTPPTCCICYSAPVSEASECGHTFCKACMRRMRAARPPVCFVCKQDCLAPRHIFFS</sequence>
<evidence type="ECO:0000256" key="3">
    <source>
        <dbReference type="ARBA" id="ARBA00022833"/>
    </source>
</evidence>
<feature type="compositionally biased region" description="Polar residues" evidence="6">
    <location>
        <begin position="18"/>
        <end position="31"/>
    </location>
</feature>
<keyword evidence="9" id="KW-1185">Reference proteome</keyword>
<gene>
    <name evidence="8" type="ORF">WJX74_010046</name>
</gene>
<evidence type="ECO:0000256" key="5">
    <source>
        <dbReference type="SAM" id="Coils"/>
    </source>
</evidence>
<feature type="coiled-coil region" evidence="5">
    <location>
        <begin position="98"/>
        <end position="125"/>
    </location>
</feature>
<dbReference type="EMBL" id="JALJOS010000091">
    <property type="protein sequence ID" value="KAK9816160.1"/>
    <property type="molecule type" value="Genomic_DNA"/>
</dbReference>
<evidence type="ECO:0000256" key="6">
    <source>
        <dbReference type="SAM" id="MobiDB-lite"/>
    </source>
</evidence>